<evidence type="ECO:0000313" key="3">
    <source>
        <dbReference type="Proteomes" id="UP001432146"/>
    </source>
</evidence>
<proteinExistence type="predicted"/>
<dbReference type="InterPro" id="IPR029526">
    <property type="entry name" value="PGBD"/>
</dbReference>
<dbReference type="Proteomes" id="UP001432146">
    <property type="component" value="Unassembled WGS sequence"/>
</dbReference>
<evidence type="ECO:0000259" key="1">
    <source>
        <dbReference type="Pfam" id="PF13843"/>
    </source>
</evidence>
<dbReference type="Pfam" id="PF13843">
    <property type="entry name" value="DDE_Tnp_1_7"/>
    <property type="match status" value="1"/>
</dbReference>
<sequence>MSRNRFELILANLHFGNNEAIGQNNGLGKVLPLIRILIDNYQKIFSPGPDIVVDETMVAWRGRLIFRQYVPTKSHKYGIKLFKLRSTQGYTWFAKIYAGRDTNGIRQVGITEEVRTELVDKLLNEGRTLFIDNFYTNYDLAVKFLNFKIHVIGTVRPNKKFMPKFVMSCPCSFHTTISTRNFLIFF</sequence>
<name>A0AAW0ZZ80_9HYME</name>
<accession>A0AAW0ZZ80</accession>
<dbReference type="AlphaFoldDB" id="A0AAW0ZZ80"/>
<reference evidence="2 3" key="1">
    <citation type="submission" date="2024-05" db="EMBL/GenBank/DDBJ databases">
        <title>The nuclear and mitochondrial genome assemblies of Tetragonisca angustula (Apidae: Meliponini), a tiny yet remarkable pollinator in the Neotropics.</title>
        <authorList>
            <person name="Ferrari R."/>
            <person name="Ricardo P.C."/>
            <person name="Dias F.C."/>
            <person name="Araujo N.S."/>
            <person name="Soares D.O."/>
            <person name="Zhou Q.-S."/>
            <person name="Zhu C.-D."/>
            <person name="Coutinho L."/>
            <person name="Airas M.C."/>
            <person name="Batista T.M."/>
        </authorList>
    </citation>
    <scope>NUCLEOTIDE SEQUENCE [LARGE SCALE GENOMIC DNA]</scope>
    <source>
        <strain evidence="2">ASF017062</strain>
        <tissue evidence="2">Abdomen</tissue>
    </source>
</reference>
<gene>
    <name evidence="2" type="ORF">QLX08_005916</name>
</gene>
<dbReference type="PANTHER" id="PTHR46599:SF3">
    <property type="entry name" value="PIGGYBAC TRANSPOSABLE ELEMENT-DERIVED PROTEIN 4"/>
    <property type="match status" value="1"/>
</dbReference>
<evidence type="ECO:0000313" key="2">
    <source>
        <dbReference type="EMBL" id="KAK9301918.1"/>
    </source>
</evidence>
<keyword evidence="3" id="KW-1185">Reference proteome</keyword>
<dbReference type="EMBL" id="JAWNGG020000103">
    <property type="protein sequence ID" value="KAK9301918.1"/>
    <property type="molecule type" value="Genomic_DNA"/>
</dbReference>
<protein>
    <recommendedName>
        <fullName evidence="1">PiggyBac transposable element-derived protein domain-containing protein</fullName>
    </recommendedName>
</protein>
<comment type="caution">
    <text evidence="2">The sequence shown here is derived from an EMBL/GenBank/DDBJ whole genome shotgun (WGS) entry which is preliminary data.</text>
</comment>
<dbReference type="PANTHER" id="PTHR46599">
    <property type="entry name" value="PIGGYBAC TRANSPOSABLE ELEMENT-DERIVED PROTEIN 4"/>
    <property type="match status" value="1"/>
</dbReference>
<organism evidence="2 3">
    <name type="scientific">Tetragonisca angustula</name>
    <dbReference type="NCBI Taxonomy" id="166442"/>
    <lineage>
        <taxon>Eukaryota</taxon>
        <taxon>Metazoa</taxon>
        <taxon>Ecdysozoa</taxon>
        <taxon>Arthropoda</taxon>
        <taxon>Hexapoda</taxon>
        <taxon>Insecta</taxon>
        <taxon>Pterygota</taxon>
        <taxon>Neoptera</taxon>
        <taxon>Endopterygota</taxon>
        <taxon>Hymenoptera</taxon>
        <taxon>Apocrita</taxon>
        <taxon>Aculeata</taxon>
        <taxon>Apoidea</taxon>
        <taxon>Anthophila</taxon>
        <taxon>Apidae</taxon>
        <taxon>Tetragonisca</taxon>
    </lineage>
</organism>
<feature type="domain" description="PiggyBac transposable element-derived protein" evidence="1">
    <location>
        <begin position="1"/>
        <end position="166"/>
    </location>
</feature>